<dbReference type="Proteomes" id="UP000202948">
    <property type="component" value="Segment"/>
</dbReference>
<organism evidence="1 2">
    <name type="scientific">Klebsiella phage PKO111</name>
    <dbReference type="NCBI Taxonomy" id="1654928"/>
    <lineage>
        <taxon>Viruses</taxon>
        <taxon>Duplodnaviria</taxon>
        <taxon>Heunggongvirae</taxon>
        <taxon>Uroviricota</taxon>
        <taxon>Caudoviricetes</taxon>
        <taxon>Pantevenvirales</taxon>
        <taxon>Straboviridae</taxon>
        <taxon>Tevenvirinae</taxon>
        <taxon>Jiaodavirus</taxon>
        <taxon>Jiaodavirus pko111</taxon>
    </lineage>
</organism>
<dbReference type="KEGG" id="vg:29080514"/>
<dbReference type="EMBL" id="KR269720">
    <property type="protein sequence ID" value="AKJ73017.1"/>
    <property type="molecule type" value="Genomic_DNA"/>
</dbReference>
<proteinExistence type="predicted"/>
<reference evidence="1 2" key="1">
    <citation type="submission" date="2015-04" db="EMBL/GenBank/DDBJ databases">
        <title>Complete Genome Sequence of K. oxytoca Bacteriophage PKO111.</title>
        <authorList>
            <person name="Lee J.-H."/>
            <person name="Park E.-A."/>
            <person name="Lee D.-H."/>
        </authorList>
    </citation>
    <scope>NUCLEOTIDE SEQUENCE [LARGE SCALE GENOMIC DNA]</scope>
</reference>
<dbReference type="GeneID" id="29080514"/>
<keyword evidence="2" id="KW-1185">Reference proteome</keyword>
<accession>A0A159B7M8</accession>
<evidence type="ECO:0000313" key="2">
    <source>
        <dbReference type="Proteomes" id="UP000202948"/>
    </source>
</evidence>
<gene>
    <name evidence="1" type="ORF">PKO111_002</name>
</gene>
<sequence>MNIKFGQVIPKGLAMAITTWENDADRYSTQMVYGLEQEEINQVIHVLEWFSSNGRRGEYLGNADYNHEAVLERLHTEQKHVTPEFSKKFFGVDVPAYDCSDEEFDAYLDNHYSCSTEVMYAIQCWLGNPIEYDYDFMRVFEKVEIFDIKEEIRIPDAPVAFHTGITYKQKESPLPVDWLKYVKEK</sequence>
<protein>
    <submittedName>
        <fullName evidence="1">Uncharacterized protein</fullName>
    </submittedName>
</protein>
<evidence type="ECO:0000313" key="1">
    <source>
        <dbReference type="EMBL" id="AKJ73017.1"/>
    </source>
</evidence>
<name>A0A159B7M8_9CAUD</name>
<dbReference type="RefSeq" id="YP_009289403.1">
    <property type="nucleotide sequence ID" value="NC_031095.1"/>
</dbReference>